<dbReference type="GO" id="GO:0016887">
    <property type="term" value="F:ATP hydrolysis activity"/>
    <property type="evidence" value="ECO:0007669"/>
    <property type="project" value="InterPro"/>
</dbReference>
<dbReference type="FunFam" id="1.10.8.60:FF:000004">
    <property type="entry name" value="Cell division control 48"/>
    <property type="match status" value="1"/>
</dbReference>
<reference evidence="11" key="1">
    <citation type="submission" date="2023-06" db="EMBL/GenBank/DDBJ databases">
        <authorList>
            <person name="Delattre M."/>
        </authorList>
    </citation>
    <scope>NUCLEOTIDE SEQUENCE</scope>
    <source>
        <strain evidence="11">AF72</strain>
    </source>
</reference>
<dbReference type="InterPro" id="IPR050168">
    <property type="entry name" value="AAA_ATPase_domain"/>
</dbReference>
<dbReference type="InterPro" id="IPR029067">
    <property type="entry name" value="CDC48_domain_2-like_sf"/>
</dbReference>
<dbReference type="SUPFAM" id="SSF52540">
    <property type="entry name" value="P-loop containing nucleoside triphosphate hydrolases"/>
    <property type="match status" value="2"/>
</dbReference>
<dbReference type="SUPFAM" id="SSF54585">
    <property type="entry name" value="Cdc48 domain 2-like"/>
    <property type="match status" value="1"/>
</dbReference>
<evidence type="ECO:0000256" key="7">
    <source>
        <dbReference type="SAM" id="MobiDB-lite"/>
    </source>
</evidence>
<dbReference type="Gene3D" id="2.40.40.20">
    <property type="match status" value="1"/>
</dbReference>
<dbReference type="Gene3D" id="3.40.50.300">
    <property type="entry name" value="P-loop containing nucleotide triphosphate hydrolases"/>
    <property type="match status" value="2"/>
</dbReference>
<dbReference type="GO" id="GO:0005634">
    <property type="term" value="C:nucleus"/>
    <property type="evidence" value="ECO:0007669"/>
    <property type="project" value="UniProtKB-ARBA"/>
</dbReference>
<name>A0AA36G7F7_9BILA</name>
<comment type="similarity">
    <text evidence="1">Belongs to the AAA ATPase family. CDC48 subfamily.</text>
</comment>
<dbReference type="FunFam" id="3.40.50.300:FF:000048">
    <property type="entry name" value="Transitional endoplasmic reticulum ATPase"/>
    <property type="match status" value="1"/>
</dbReference>
<evidence type="ECO:0000259" key="10">
    <source>
        <dbReference type="SMART" id="SM01073"/>
    </source>
</evidence>
<feature type="domain" description="AAA+ ATPase" evidence="8">
    <location>
        <begin position="516"/>
        <end position="655"/>
    </location>
</feature>
<dbReference type="Pfam" id="PF00004">
    <property type="entry name" value="AAA"/>
    <property type="match status" value="2"/>
</dbReference>
<dbReference type="InterPro" id="IPR003338">
    <property type="entry name" value="CDC4_N-term_subdom"/>
</dbReference>
<evidence type="ECO:0000256" key="5">
    <source>
        <dbReference type="ARBA" id="ARBA00023186"/>
    </source>
</evidence>
<dbReference type="InterPro" id="IPR003593">
    <property type="entry name" value="AAA+_ATPase"/>
</dbReference>
<proteinExistence type="inferred from homology"/>
<dbReference type="FunFam" id="3.40.50.300:FF:000012">
    <property type="entry name" value="Transitional endoplasmic reticulum ATPase"/>
    <property type="match status" value="1"/>
</dbReference>
<sequence length="815" mass="90405">MAQVPTAQNESEKKNEKLATAILNSKAKPNRLLVDQSEKDDNSVISLSQAKMDELGLFRGDTVMLKGKKRRETVCIVLADDGCPNDKVRMNRVVRHNLRVRLGDVVSVTAAPNVGYGKRVHVLPIDDTIEGLTGNLFEVFLKPYFVESYRPLHKGDIFTVNAAMRNVEFKVIETDPAPACIVAPDTVLHYEGDAIKREDEEENINDVGYDDIGGARKQLAQIKEMVELPLRHPQLFKAIGIKPPRGILLYGPPGTGKTLIARAVANETGAFFFLINGPEIMSKLAGESESNLRKAFEECEKNSPAILFIDEIDAIAPKREKTHGEVERRIVSQLLTLMDGLKQRAHVVVIAATNRPNSIDGALRRFGRFDREIDIGIPDAVGRLEVLRIHTKNMKLNDDVDLEQVANECHGYVGADLASLCSEAALQQIREKMDLIDLEDDTIDAEVLNSLAVTMENFRFAMGKSSPSALRETVVETPNTTWADIGGLQNVKRELQELVQYPVEHPEKYLKFGMQPSRGVLFYGPPGCGKTLLAKAIANECQANFISIKGPELLTMWFGESEANVRDVFDKARAAAPCVLFFDELDSVAKARGGSAGDGGGAADRVINQILTEMDGMNSKKNVFIIGATNRPDIIDSAVLRPGRLDQLIYIPLPDEASRIQIFKANLRKTPVAPDVDMIVLARTTVGFSGADITEICQRACKLAIRESIEKDIRMEKERQERRERGHDEDLMDEEPVDPVPEITRGHFEEAMKFARRSVTDNDIRKYEMFAQTLQQQRGFGNNFKFPGEQQNQGGQPQPTQPSGGTGNDDDDLYG</sequence>
<dbReference type="PANTHER" id="PTHR23077">
    <property type="entry name" value="AAA-FAMILY ATPASE"/>
    <property type="match status" value="1"/>
</dbReference>
<feature type="compositionally biased region" description="Low complexity" evidence="7">
    <location>
        <begin position="787"/>
        <end position="803"/>
    </location>
</feature>
<evidence type="ECO:0000256" key="1">
    <source>
        <dbReference type="ARBA" id="ARBA00009833"/>
    </source>
</evidence>
<feature type="region of interest" description="Disordered" evidence="7">
    <location>
        <begin position="716"/>
        <end position="741"/>
    </location>
</feature>
<dbReference type="GO" id="GO:0051228">
    <property type="term" value="P:mitotic spindle disassembly"/>
    <property type="evidence" value="ECO:0007669"/>
    <property type="project" value="TreeGrafter"/>
</dbReference>
<dbReference type="GO" id="GO:0005829">
    <property type="term" value="C:cytosol"/>
    <property type="evidence" value="ECO:0007669"/>
    <property type="project" value="TreeGrafter"/>
</dbReference>
<dbReference type="FunFam" id="2.40.40.20:FF:000003">
    <property type="entry name" value="Transitional endoplasmic reticulum ATPase"/>
    <property type="match status" value="1"/>
</dbReference>
<dbReference type="Gene3D" id="6.10.20.150">
    <property type="match status" value="1"/>
</dbReference>
<protein>
    <recommendedName>
        <fullName evidence="2">vesicle-fusing ATPase</fullName>
        <ecNumber evidence="2">3.6.4.6</ecNumber>
    </recommendedName>
</protein>
<keyword evidence="5" id="KW-0143">Chaperone</keyword>
<dbReference type="SUPFAM" id="SSF50692">
    <property type="entry name" value="ADC-like"/>
    <property type="match status" value="1"/>
</dbReference>
<comment type="caution">
    <text evidence="11">The sequence shown here is derived from an EMBL/GenBank/DDBJ whole genome shotgun (WGS) entry which is preliminary data.</text>
</comment>
<evidence type="ECO:0000256" key="2">
    <source>
        <dbReference type="ARBA" id="ARBA00012674"/>
    </source>
</evidence>
<dbReference type="InterPro" id="IPR003959">
    <property type="entry name" value="ATPase_AAA_core"/>
</dbReference>
<dbReference type="Pfam" id="PF02359">
    <property type="entry name" value="CDC48_N"/>
    <property type="match status" value="1"/>
</dbReference>
<comment type="catalytic activity">
    <reaction evidence="6">
        <text>ATP + H2O = ADP + phosphate + H(+)</text>
        <dbReference type="Rhea" id="RHEA:13065"/>
        <dbReference type="ChEBI" id="CHEBI:15377"/>
        <dbReference type="ChEBI" id="CHEBI:15378"/>
        <dbReference type="ChEBI" id="CHEBI:30616"/>
        <dbReference type="ChEBI" id="CHEBI:43474"/>
        <dbReference type="ChEBI" id="CHEBI:456216"/>
        <dbReference type="EC" id="3.6.4.6"/>
    </reaction>
</comment>
<dbReference type="EMBL" id="CATQJA010002664">
    <property type="protein sequence ID" value="CAJ0582528.1"/>
    <property type="molecule type" value="Genomic_DNA"/>
</dbReference>
<evidence type="ECO:0000259" key="9">
    <source>
        <dbReference type="SMART" id="SM01072"/>
    </source>
</evidence>
<dbReference type="PANTHER" id="PTHR23077:SF171">
    <property type="entry name" value="NUCLEAR VALOSIN-CONTAINING PROTEIN-LIKE"/>
    <property type="match status" value="1"/>
</dbReference>
<dbReference type="SMART" id="SM01073">
    <property type="entry name" value="CDC48_N"/>
    <property type="match status" value="1"/>
</dbReference>
<dbReference type="Pfam" id="PF02933">
    <property type="entry name" value="CDC48_2"/>
    <property type="match status" value="1"/>
</dbReference>
<dbReference type="Gene3D" id="3.10.330.10">
    <property type="match status" value="1"/>
</dbReference>
<keyword evidence="12" id="KW-1185">Reference proteome</keyword>
<gene>
    <name evidence="11" type="ORF">MSPICULIGERA_LOCUS20658</name>
</gene>
<dbReference type="GO" id="GO:0042802">
    <property type="term" value="F:identical protein binding"/>
    <property type="evidence" value="ECO:0007669"/>
    <property type="project" value="UniProtKB-ARBA"/>
</dbReference>
<dbReference type="Gene3D" id="1.10.8.60">
    <property type="match status" value="1"/>
</dbReference>
<dbReference type="Proteomes" id="UP001177023">
    <property type="component" value="Unassembled WGS sequence"/>
</dbReference>
<evidence type="ECO:0000313" key="11">
    <source>
        <dbReference type="EMBL" id="CAJ0582528.1"/>
    </source>
</evidence>
<dbReference type="GO" id="GO:0009792">
    <property type="term" value="P:embryo development ending in birth or egg hatching"/>
    <property type="evidence" value="ECO:0007669"/>
    <property type="project" value="UniProtKB-ARBA"/>
</dbReference>
<evidence type="ECO:0000259" key="8">
    <source>
        <dbReference type="SMART" id="SM00382"/>
    </source>
</evidence>
<dbReference type="AlphaFoldDB" id="A0AA36G7F7"/>
<keyword evidence="3" id="KW-0547">Nucleotide-binding</keyword>
<dbReference type="PROSITE" id="PS00674">
    <property type="entry name" value="AAA"/>
    <property type="match status" value="2"/>
</dbReference>
<dbReference type="InterPro" id="IPR003960">
    <property type="entry name" value="ATPase_AAA_CS"/>
</dbReference>
<organism evidence="11 12">
    <name type="scientific">Mesorhabditis spiculigera</name>
    <dbReference type="NCBI Taxonomy" id="96644"/>
    <lineage>
        <taxon>Eukaryota</taxon>
        <taxon>Metazoa</taxon>
        <taxon>Ecdysozoa</taxon>
        <taxon>Nematoda</taxon>
        <taxon>Chromadorea</taxon>
        <taxon>Rhabditida</taxon>
        <taxon>Rhabditina</taxon>
        <taxon>Rhabditomorpha</taxon>
        <taxon>Rhabditoidea</taxon>
        <taxon>Rhabditidae</taxon>
        <taxon>Mesorhabditinae</taxon>
        <taxon>Mesorhabditis</taxon>
    </lineage>
</organism>
<dbReference type="Pfam" id="PF17862">
    <property type="entry name" value="AAA_lid_3"/>
    <property type="match status" value="2"/>
</dbReference>
<evidence type="ECO:0000256" key="3">
    <source>
        <dbReference type="ARBA" id="ARBA00022741"/>
    </source>
</evidence>
<feature type="region of interest" description="Disordered" evidence="7">
    <location>
        <begin position="1"/>
        <end position="23"/>
    </location>
</feature>
<feature type="domain" description="AAA+ ATPase" evidence="8">
    <location>
        <begin position="243"/>
        <end position="379"/>
    </location>
</feature>
<dbReference type="InterPro" id="IPR004201">
    <property type="entry name" value="Cdc48_dom2"/>
</dbReference>
<dbReference type="InterPro" id="IPR041569">
    <property type="entry name" value="AAA_lid_3"/>
</dbReference>
<evidence type="ECO:0000256" key="4">
    <source>
        <dbReference type="ARBA" id="ARBA00022840"/>
    </source>
</evidence>
<dbReference type="CDD" id="cd19528">
    <property type="entry name" value="RecA-like_CDC48_r2-like"/>
    <property type="match status" value="1"/>
</dbReference>
<dbReference type="GO" id="GO:0031593">
    <property type="term" value="F:polyubiquitin modification-dependent protein binding"/>
    <property type="evidence" value="ECO:0007669"/>
    <property type="project" value="TreeGrafter"/>
</dbReference>
<dbReference type="GO" id="GO:0005524">
    <property type="term" value="F:ATP binding"/>
    <property type="evidence" value="ECO:0007669"/>
    <property type="project" value="UniProtKB-KW"/>
</dbReference>
<dbReference type="EC" id="3.6.4.6" evidence="2"/>
<accession>A0AA36G7F7</accession>
<feature type="region of interest" description="Disordered" evidence="7">
    <location>
        <begin position="778"/>
        <end position="815"/>
    </location>
</feature>
<dbReference type="GO" id="GO:0032880">
    <property type="term" value="P:regulation of protein localization"/>
    <property type="evidence" value="ECO:0007669"/>
    <property type="project" value="UniProtKB-ARBA"/>
</dbReference>
<dbReference type="FunFam" id="3.10.330.10:FF:000001">
    <property type="entry name" value="Cell division control 48"/>
    <property type="match status" value="1"/>
</dbReference>
<feature type="domain" description="CDC48 N-terminal subdomain" evidence="10">
    <location>
        <begin position="31"/>
        <end position="114"/>
    </location>
</feature>
<dbReference type="InterPro" id="IPR009010">
    <property type="entry name" value="Asp_de-COase-like_dom_sf"/>
</dbReference>
<dbReference type="NCBIfam" id="TIGR01243">
    <property type="entry name" value="CDC48"/>
    <property type="match status" value="1"/>
</dbReference>
<dbReference type="GO" id="GO:0030970">
    <property type="term" value="P:retrograde protein transport, ER to cytosol"/>
    <property type="evidence" value="ECO:0007669"/>
    <property type="project" value="TreeGrafter"/>
</dbReference>
<dbReference type="InterPro" id="IPR027417">
    <property type="entry name" value="P-loop_NTPase"/>
</dbReference>
<dbReference type="GO" id="GO:0097352">
    <property type="term" value="P:autophagosome maturation"/>
    <property type="evidence" value="ECO:0007669"/>
    <property type="project" value="TreeGrafter"/>
</dbReference>
<keyword evidence="4" id="KW-0067">ATP-binding</keyword>
<feature type="compositionally biased region" description="Basic and acidic residues" evidence="7">
    <location>
        <begin position="716"/>
        <end position="729"/>
    </location>
</feature>
<dbReference type="GO" id="GO:0034098">
    <property type="term" value="C:VCP-NPL4-UFD1 AAA ATPase complex"/>
    <property type="evidence" value="ECO:0007669"/>
    <property type="project" value="TreeGrafter"/>
</dbReference>
<evidence type="ECO:0000313" key="12">
    <source>
        <dbReference type="Proteomes" id="UP001177023"/>
    </source>
</evidence>
<dbReference type="SMART" id="SM01072">
    <property type="entry name" value="CDC48_2"/>
    <property type="match status" value="1"/>
</dbReference>
<dbReference type="CDD" id="cd19519">
    <property type="entry name" value="RecA-like_CDC48_r1-like"/>
    <property type="match status" value="1"/>
</dbReference>
<dbReference type="SMART" id="SM00382">
    <property type="entry name" value="AAA"/>
    <property type="match status" value="2"/>
</dbReference>
<dbReference type="InterPro" id="IPR005938">
    <property type="entry name" value="AAA_ATPase_CDC48"/>
</dbReference>
<feature type="non-terminal residue" evidence="11">
    <location>
        <position position="1"/>
    </location>
</feature>
<feature type="domain" description="CDC48" evidence="9">
    <location>
        <begin position="131"/>
        <end position="197"/>
    </location>
</feature>
<evidence type="ECO:0000256" key="6">
    <source>
        <dbReference type="ARBA" id="ARBA00048883"/>
    </source>
</evidence>